<dbReference type="AlphaFoldDB" id="A0AAW1Q230"/>
<name>A0AAW1Q230_9CHLO</name>
<gene>
    <name evidence="1" type="ORF">WJX72_004817</name>
</gene>
<dbReference type="EMBL" id="JALJOR010000007">
    <property type="protein sequence ID" value="KAK9814377.1"/>
    <property type="molecule type" value="Genomic_DNA"/>
</dbReference>
<evidence type="ECO:0000313" key="1">
    <source>
        <dbReference type="EMBL" id="KAK9814377.1"/>
    </source>
</evidence>
<comment type="caution">
    <text evidence="1">The sequence shown here is derived from an EMBL/GenBank/DDBJ whole genome shotgun (WGS) entry which is preliminary data.</text>
</comment>
<accession>A0AAW1Q230</accession>
<keyword evidence="2" id="KW-1185">Reference proteome</keyword>
<organism evidence="1 2">
    <name type="scientific">[Myrmecia] bisecta</name>
    <dbReference type="NCBI Taxonomy" id="41462"/>
    <lineage>
        <taxon>Eukaryota</taxon>
        <taxon>Viridiplantae</taxon>
        <taxon>Chlorophyta</taxon>
        <taxon>core chlorophytes</taxon>
        <taxon>Trebouxiophyceae</taxon>
        <taxon>Trebouxiales</taxon>
        <taxon>Trebouxiaceae</taxon>
        <taxon>Myrmecia</taxon>
    </lineage>
</organism>
<evidence type="ECO:0000313" key="2">
    <source>
        <dbReference type="Proteomes" id="UP001489004"/>
    </source>
</evidence>
<reference evidence="1 2" key="1">
    <citation type="journal article" date="2024" name="Nat. Commun.">
        <title>Phylogenomics reveals the evolutionary origins of lichenization in chlorophyte algae.</title>
        <authorList>
            <person name="Puginier C."/>
            <person name="Libourel C."/>
            <person name="Otte J."/>
            <person name="Skaloud P."/>
            <person name="Haon M."/>
            <person name="Grisel S."/>
            <person name="Petersen M."/>
            <person name="Berrin J.G."/>
            <person name="Delaux P.M."/>
            <person name="Dal Grande F."/>
            <person name="Keller J."/>
        </authorList>
    </citation>
    <scope>NUCLEOTIDE SEQUENCE [LARGE SCALE GENOMIC DNA]</scope>
    <source>
        <strain evidence="1 2">SAG 2043</strain>
    </source>
</reference>
<protein>
    <submittedName>
        <fullName evidence="1">Uncharacterized protein</fullName>
    </submittedName>
</protein>
<dbReference type="Proteomes" id="UP001489004">
    <property type="component" value="Unassembled WGS sequence"/>
</dbReference>
<sequence length="224" mass="24510">MGLEAIGAPVNHWKLLGTGTAPLFGVPIDRLGSNIYLLSDTRNSGKCPLWLTLMPDWWLAKTSVSVVLHLSGFGGVGYAGATSYGRQAALARSAILQALFSRTLLQRGRPAAQQAHDDPTPAMQLQEEAAFEEFACLAEFAGRKTMYLGWQLEAAREKEQRAGRDEEARLRTAEALEEFVGAAMKLDFCSRLTYLDSFAEQKGIRQGVLMAALARTRGLAVSYR</sequence>
<proteinExistence type="predicted"/>